<dbReference type="RefSeq" id="WP_015285821.1">
    <property type="nucleotide sequence ID" value="NC_019943.1"/>
</dbReference>
<feature type="transmembrane region" description="Helical" evidence="6">
    <location>
        <begin position="83"/>
        <end position="101"/>
    </location>
</feature>
<evidence type="ECO:0000313" key="7">
    <source>
        <dbReference type="EMBL" id="AGB02858.1"/>
    </source>
</evidence>
<name>L0HHR0_METFS</name>
<proteinExistence type="predicted"/>
<feature type="transmembrane region" description="Helical" evidence="6">
    <location>
        <begin position="14"/>
        <end position="42"/>
    </location>
</feature>
<evidence type="ECO:0000256" key="2">
    <source>
        <dbReference type="ARBA" id="ARBA00022475"/>
    </source>
</evidence>
<dbReference type="InParanoid" id="L0HHR0"/>
<dbReference type="STRING" id="593750.Metfor_1835"/>
<feature type="transmembrane region" description="Helical" evidence="6">
    <location>
        <begin position="113"/>
        <end position="134"/>
    </location>
</feature>
<dbReference type="eggNOG" id="arCOG06067">
    <property type="taxonomic scope" value="Archaea"/>
</dbReference>
<dbReference type="Proteomes" id="UP000010824">
    <property type="component" value="Chromosome"/>
</dbReference>
<evidence type="ECO:0000256" key="3">
    <source>
        <dbReference type="ARBA" id="ARBA00022692"/>
    </source>
</evidence>
<keyword evidence="2" id="KW-1003">Cell membrane</keyword>
<comment type="subcellular location">
    <subcellularLocation>
        <location evidence="1">Cell membrane</location>
        <topology evidence="1">Multi-pass membrane protein</topology>
    </subcellularLocation>
</comment>
<dbReference type="GeneID" id="14308224"/>
<reference evidence="7 8" key="2">
    <citation type="journal article" date="2014" name="Genome Announc.">
        <title>Complete Genome Sequence of Methanoregula formicica SMSPT, a Mesophilic Hydrogenotrophic Methanogen Isolated from a Methanogenic Upflow Anaerobic Sludge Blanket Reactor.</title>
        <authorList>
            <person name="Yamamoto K."/>
            <person name="Tamaki H."/>
            <person name="Cadillo-Quiroz H."/>
            <person name="Imachi H."/>
            <person name="Kyrpides N."/>
            <person name="Woyke T."/>
            <person name="Goodwin L."/>
            <person name="Zinder S.H."/>
            <person name="Kamagata Y."/>
            <person name="Liu W.T."/>
        </authorList>
    </citation>
    <scope>NUCLEOTIDE SEQUENCE [LARGE SCALE GENOMIC DNA]</scope>
    <source>
        <strain evidence="8">DSM 22288 / NBRC 105244 / SMSP</strain>
    </source>
</reference>
<keyword evidence="8" id="KW-1185">Reference proteome</keyword>
<gene>
    <name evidence="7" type="ordered locus">Metfor_1835</name>
</gene>
<feature type="transmembrane region" description="Helical" evidence="6">
    <location>
        <begin position="54"/>
        <end position="71"/>
    </location>
</feature>
<evidence type="ECO:0000256" key="1">
    <source>
        <dbReference type="ARBA" id="ARBA00004651"/>
    </source>
</evidence>
<evidence type="ECO:0000256" key="6">
    <source>
        <dbReference type="SAM" id="Phobius"/>
    </source>
</evidence>
<organism evidence="7 8">
    <name type="scientific">Methanoregula formicica (strain DSM 22288 / NBRC 105244 / SMSP)</name>
    <dbReference type="NCBI Taxonomy" id="593750"/>
    <lineage>
        <taxon>Archaea</taxon>
        <taxon>Methanobacteriati</taxon>
        <taxon>Methanobacteriota</taxon>
        <taxon>Stenosarchaea group</taxon>
        <taxon>Methanomicrobia</taxon>
        <taxon>Methanomicrobiales</taxon>
        <taxon>Methanoregulaceae</taxon>
        <taxon>Methanoregula</taxon>
    </lineage>
</organism>
<keyword evidence="3 6" id="KW-0812">Transmembrane</keyword>
<reference evidence="8" key="1">
    <citation type="submission" date="2011-12" db="EMBL/GenBank/DDBJ databases">
        <title>Complete sequence of Methanoregula formicicum SMSP.</title>
        <authorList>
            <person name="Lucas S."/>
            <person name="Han J."/>
            <person name="Lapidus A."/>
            <person name="Cheng J.-F."/>
            <person name="Goodwin L."/>
            <person name="Pitluck S."/>
            <person name="Peters L."/>
            <person name="Ovchinnikova G."/>
            <person name="Teshima H."/>
            <person name="Detter J.C."/>
            <person name="Han C."/>
            <person name="Tapia R."/>
            <person name="Land M."/>
            <person name="Hauser L."/>
            <person name="Kyrpides N."/>
            <person name="Ivanova N."/>
            <person name="Pagani I."/>
            <person name="Imachi H."/>
            <person name="Tamaki H."/>
            <person name="Sekiguchi Y."/>
            <person name="Kamagata Y."/>
            <person name="Cadillo-Quiroz H."/>
            <person name="Zinder S."/>
            <person name="Liu W.-T."/>
            <person name="Woyke T."/>
        </authorList>
    </citation>
    <scope>NUCLEOTIDE SEQUENCE [LARGE SCALE GENOMIC DNA]</scope>
    <source>
        <strain evidence="8">DSM 22288 / NBRC 105244 / SMSP</strain>
    </source>
</reference>
<evidence type="ECO:0000313" key="8">
    <source>
        <dbReference type="Proteomes" id="UP000010824"/>
    </source>
</evidence>
<dbReference type="OrthoDB" id="386539at2157"/>
<sequence length="151" mass="16385">MEIITTIEKIEKGIYAALMVMLVIVLITAMIDLAMLLFGALLTTSPILMESYEMINVLGAFLLVLIGVELLDTIKAYFRENTIHVEIVILLAVIAVARKVILMDPSNMNGFEYGFEMMSIGVIIVGLTAGYYLIKKAGITIGPGGVKKGGE</sequence>
<dbReference type="HOGENOM" id="CLU_113758_2_1_2"/>
<dbReference type="Pfam" id="PF06146">
    <property type="entry name" value="PsiE"/>
    <property type="match status" value="1"/>
</dbReference>
<dbReference type="KEGG" id="mfo:Metfor_1835"/>
<evidence type="ECO:0000256" key="4">
    <source>
        <dbReference type="ARBA" id="ARBA00022989"/>
    </source>
</evidence>
<dbReference type="AlphaFoldDB" id="L0HHR0"/>
<keyword evidence="5 6" id="KW-0472">Membrane</keyword>
<accession>L0HHR0</accession>
<dbReference type="GO" id="GO:0005886">
    <property type="term" value="C:plasma membrane"/>
    <property type="evidence" value="ECO:0007669"/>
    <property type="project" value="UniProtKB-SubCell"/>
</dbReference>
<protein>
    <submittedName>
        <fullName evidence="7">Putative membrane protein</fullName>
    </submittedName>
</protein>
<keyword evidence="4 6" id="KW-1133">Transmembrane helix</keyword>
<evidence type="ECO:0000256" key="5">
    <source>
        <dbReference type="ARBA" id="ARBA00023136"/>
    </source>
</evidence>
<dbReference type="EMBL" id="CP003167">
    <property type="protein sequence ID" value="AGB02858.1"/>
    <property type="molecule type" value="Genomic_DNA"/>
</dbReference>
<dbReference type="InterPro" id="IPR020948">
    <property type="entry name" value="P_starv_induced_PsiE-like"/>
</dbReference>